<name>A0ABQ3Q7U3_9ACTN</name>
<sequence length="88" mass="9687">MTDTFNWRRRTVERPRPGGRVPMVFRGPAFAVPPSVVAGLLWSCAAGWRAAGRVSRRADTAHRTDGTPAGVPQARPRTGDPYHCRSVF</sequence>
<gene>
    <name evidence="2" type="ORF">Sdagh_50740</name>
</gene>
<protein>
    <submittedName>
        <fullName evidence="2">Uncharacterized protein</fullName>
    </submittedName>
</protein>
<comment type="caution">
    <text evidence="2">The sequence shown here is derived from an EMBL/GenBank/DDBJ whole genome shotgun (WGS) entry which is preliminary data.</text>
</comment>
<proteinExistence type="predicted"/>
<feature type="region of interest" description="Disordered" evidence="1">
    <location>
        <begin position="54"/>
        <end position="88"/>
    </location>
</feature>
<evidence type="ECO:0000313" key="2">
    <source>
        <dbReference type="EMBL" id="GHI33344.1"/>
    </source>
</evidence>
<feature type="compositionally biased region" description="Basic and acidic residues" evidence="1">
    <location>
        <begin position="77"/>
        <end position="88"/>
    </location>
</feature>
<accession>A0ABQ3Q7U3</accession>
<reference evidence="2" key="1">
    <citation type="submission" date="2024-05" db="EMBL/GenBank/DDBJ databases">
        <title>Whole genome shotgun sequence of Streptomyces daghestanicus NBRC 12762.</title>
        <authorList>
            <person name="Komaki H."/>
            <person name="Tamura T."/>
        </authorList>
    </citation>
    <scope>NUCLEOTIDE SEQUENCE</scope>
    <source>
        <strain evidence="2">NBRC 12762</strain>
    </source>
</reference>
<dbReference type="EMBL" id="BNDX01000013">
    <property type="protein sequence ID" value="GHI33344.1"/>
    <property type="molecule type" value="Genomic_DNA"/>
</dbReference>
<keyword evidence="3" id="KW-1185">Reference proteome</keyword>
<dbReference type="Proteomes" id="UP001052655">
    <property type="component" value="Unassembled WGS sequence"/>
</dbReference>
<feature type="compositionally biased region" description="Basic and acidic residues" evidence="1">
    <location>
        <begin position="56"/>
        <end position="65"/>
    </location>
</feature>
<evidence type="ECO:0000313" key="3">
    <source>
        <dbReference type="Proteomes" id="UP001052655"/>
    </source>
</evidence>
<feature type="region of interest" description="Disordered" evidence="1">
    <location>
        <begin position="1"/>
        <end position="20"/>
    </location>
</feature>
<evidence type="ECO:0000256" key="1">
    <source>
        <dbReference type="SAM" id="MobiDB-lite"/>
    </source>
</evidence>
<organism evidence="2 3">
    <name type="scientific">Streptomyces daghestanicus</name>
    <dbReference type="NCBI Taxonomy" id="66885"/>
    <lineage>
        <taxon>Bacteria</taxon>
        <taxon>Bacillati</taxon>
        <taxon>Actinomycetota</taxon>
        <taxon>Actinomycetes</taxon>
        <taxon>Kitasatosporales</taxon>
        <taxon>Streptomycetaceae</taxon>
        <taxon>Streptomyces</taxon>
    </lineage>
</organism>